<evidence type="ECO:0008006" key="12">
    <source>
        <dbReference type="Google" id="ProtNLM"/>
    </source>
</evidence>
<feature type="domain" description="ABC transporter" evidence="8">
    <location>
        <begin position="329"/>
        <end position="553"/>
    </location>
</feature>
<proteinExistence type="predicted"/>
<dbReference type="OrthoDB" id="9762778at2"/>
<dbReference type="KEGG" id="fro:AALO17_07930"/>
<keyword evidence="5 7" id="KW-1133">Transmembrane helix</keyword>
<dbReference type="GO" id="GO:0034040">
    <property type="term" value="F:ATPase-coupled lipid transmembrane transporter activity"/>
    <property type="evidence" value="ECO:0007669"/>
    <property type="project" value="TreeGrafter"/>
</dbReference>
<evidence type="ECO:0000256" key="7">
    <source>
        <dbReference type="SAM" id="Phobius"/>
    </source>
</evidence>
<evidence type="ECO:0000259" key="9">
    <source>
        <dbReference type="PROSITE" id="PS50929"/>
    </source>
</evidence>
<feature type="transmembrane region" description="Helical" evidence="7">
    <location>
        <begin position="21"/>
        <end position="42"/>
    </location>
</feature>
<keyword evidence="4" id="KW-0067">ATP-binding</keyword>
<evidence type="ECO:0000256" key="1">
    <source>
        <dbReference type="ARBA" id="ARBA00004651"/>
    </source>
</evidence>
<dbReference type="InterPro" id="IPR003593">
    <property type="entry name" value="AAA+_ATPase"/>
</dbReference>
<dbReference type="InterPro" id="IPR003439">
    <property type="entry name" value="ABC_transporter-like_ATP-bd"/>
</dbReference>
<dbReference type="Gene3D" id="1.20.1560.10">
    <property type="entry name" value="ABC transporter type 1, transmembrane domain"/>
    <property type="match status" value="1"/>
</dbReference>
<dbReference type="InterPro" id="IPR017871">
    <property type="entry name" value="ABC_transporter-like_CS"/>
</dbReference>
<gene>
    <name evidence="10" type="ORF">AALO17_07930</name>
</gene>
<dbReference type="PROSITE" id="PS50929">
    <property type="entry name" value="ABC_TM1F"/>
    <property type="match status" value="1"/>
</dbReference>
<dbReference type="GO" id="GO:0016887">
    <property type="term" value="F:ATP hydrolysis activity"/>
    <property type="evidence" value="ECO:0007669"/>
    <property type="project" value="InterPro"/>
</dbReference>
<accession>A0A140DTF0</accession>
<evidence type="ECO:0000256" key="6">
    <source>
        <dbReference type="ARBA" id="ARBA00023136"/>
    </source>
</evidence>
<evidence type="ECO:0000259" key="8">
    <source>
        <dbReference type="PROSITE" id="PS50893"/>
    </source>
</evidence>
<organism evidence="10 11">
    <name type="scientific">Faecalibaculum rodentium</name>
    <dbReference type="NCBI Taxonomy" id="1702221"/>
    <lineage>
        <taxon>Bacteria</taxon>
        <taxon>Bacillati</taxon>
        <taxon>Bacillota</taxon>
        <taxon>Erysipelotrichia</taxon>
        <taxon>Erysipelotrichales</taxon>
        <taxon>Erysipelotrichaceae</taxon>
        <taxon>Faecalibaculum</taxon>
    </lineage>
</organism>
<keyword evidence="6 7" id="KW-0472">Membrane</keyword>
<dbReference type="EMBL" id="CP011391">
    <property type="protein sequence ID" value="AMK53927.1"/>
    <property type="molecule type" value="Genomic_DNA"/>
</dbReference>
<feature type="transmembrane region" description="Helical" evidence="7">
    <location>
        <begin position="54"/>
        <end position="71"/>
    </location>
</feature>
<dbReference type="Pfam" id="PF00005">
    <property type="entry name" value="ABC_tran"/>
    <property type="match status" value="1"/>
</dbReference>
<keyword evidence="3" id="KW-0547">Nucleotide-binding</keyword>
<dbReference type="InterPro" id="IPR027417">
    <property type="entry name" value="P-loop_NTPase"/>
</dbReference>
<evidence type="ECO:0000256" key="2">
    <source>
        <dbReference type="ARBA" id="ARBA00022692"/>
    </source>
</evidence>
<dbReference type="PROSITE" id="PS00211">
    <property type="entry name" value="ABC_TRANSPORTER_1"/>
    <property type="match status" value="1"/>
</dbReference>
<dbReference type="GeneID" id="78477593"/>
<dbReference type="Proteomes" id="UP000069771">
    <property type="component" value="Chromosome"/>
</dbReference>
<sequence length="565" mass="61805">MLNKKLLQAVPEAMPYIRRNVLFQWLSMLCGITAYGVLALVSSQLILERSFTGLGFRLCILAAALFGRWFFTLRAVQASAGASESAKRTIRKRLLAKLASLSWDESSAWNTSELVQLAGEGTEQLESYFASYIPQFFYALLAPLTLFVITLFLNVPAAFALLLCVPLIPVSIVAVQKFAKKLLAKYWGQYTTLGDSFLENLQGLTTLKIYQADQARHEKMNEEAENFRKITMRVLIMQLNSISVMDLVAYGGAALGMLLGILAWRTHTMSLFRVLFLILIASEFFLPMRALGSFFHIAMNGQAAAEKLFTILETVSRVPGTGIPDSLDIEARNLGWEYEPGHPVLQDVSLHIKPGASIGIAGQSGSGKSTLAALIRGRLSDSGVTIGGVPVPDINPAWLQENLTVLDHHGFLFEGTIRDNLCLADPEAEDEQLVRAMKQAGINLPLDAPVRENGSNLSGGQRQRIALARALVKDAPVLILDEATSAVDAQSENAIMQAVKGLKDKTLIIISHRLVNLQDTGEILVLDHGRPAGCASHDSLLKESPAYASLWNAQQELERYGKESA</sequence>
<feature type="domain" description="ABC transmembrane type-1" evidence="9">
    <location>
        <begin position="21"/>
        <end position="300"/>
    </location>
</feature>
<dbReference type="GO" id="GO:0005524">
    <property type="term" value="F:ATP binding"/>
    <property type="evidence" value="ECO:0007669"/>
    <property type="project" value="UniProtKB-KW"/>
</dbReference>
<dbReference type="AlphaFoldDB" id="A0A140DTF0"/>
<keyword evidence="11" id="KW-1185">Reference proteome</keyword>
<feature type="transmembrane region" description="Helical" evidence="7">
    <location>
        <begin position="270"/>
        <end position="286"/>
    </location>
</feature>
<dbReference type="RefSeq" id="WP_067555687.1">
    <property type="nucleotide sequence ID" value="NZ_CAOQKZ010000013.1"/>
</dbReference>
<dbReference type="PATRIC" id="fig|1702221.3.peg.767"/>
<evidence type="ECO:0000313" key="10">
    <source>
        <dbReference type="EMBL" id="AMK53927.1"/>
    </source>
</evidence>
<reference evidence="10 11" key="1">
    <citation type="journal article" date="2016" name="Gut Pathog.">
        <title>Whole genome sequencing of "Faecalibaculum rodentium" ALO17, isolated from C57BL/6J laboratory mouse feces.</title>
        <authorList>
            <person name="Lim S."/>
            <person name="Chang D.H."/>
            <person name="Ahn S."/>
            <person name="Kim B.C."/>
        </authorList>
    </citation>
    <scope>NUCLEOTIDE SEQUENCE [LARGE SCALE GENOMIC DNA]</scope>
    <source>
        <strain evidence="10 11">Alo17</strain>
    </source>
</reference>
<comment type="subcellular location">
    <subcellularLocation>
        <location evidence="1">Cell membrane</location>
        <topology evidence="1">Multi-pass membrane protein</topology>
    </subcellularLocation>
</comment>
<dbReference type="SUPFAM" id="SSF52540">
    <property type="entry name" value="P-loop containing nucleoside triphosphate hydrolases"/>
    <property type="match status" value="1"/>
</dbReference>
<feature type="transmembrane region" description="Helical" evidence="7">
    <location>
        <begin position="242"/>
        <end position="264"/>
    </location>
</feature>
<evidence type="ECO:0000313" key="11">
    <source>
        <dbReference type="Proteomes" id="UP000069771"/>
    </source>
</evidence>
<dbReference type="SMART" id="SM00382">
    <property type="entry name" value="AAA"/>
    <property type="match status" value="1"/>
</dbReference>
<dbReference type="GO" id="GO:0140359">
    <property type="term" value="F:ABC-type transporter activity"/>
    <property type="evidence" value="ECO:0007669"/>
    <property type="project" value="InterPro"/>
</dbReference>
<keyword evidence="2 7" id="KW-0812">Transmembrane</keyword>
<dbReference type="SUPFAM" id="SSF90123">
    <property type="entry name" value="ABC transporter transmembrane region"/>
    <property type="match status" value="1"/>
</dbReference>
<dbReference type="Gene3D" id="3.40.50.300">
    <property type="entry name" value="P-loop containing nucleotide triphosphate hydrolases"/>
    <property type="match status" value="1"/>
</dbReference>
<dbReference type="InterPro" id="IPR039421">
    <property type="entry name" value="Type_1_exporter"/>
</dbReference>
<dbReference type="GO" id="GO:0005886">
    <property type="term" value="C:plasma membrane"/>
    <property type="evidence" value="ECO:0007669"/>
    <property type="project" value="UniProtKB-SubCell"/>
</dbReference>
<dbReference type="InterPro" id="IPR011527">
    <property type="entry name" value="ABC1_TM_dom"/>
</dbReference>
<dbReference type="PANTHER" id="PTHR24221:SF654">
    <property type="entry name" value="ATP-BINDING CASSETTE SUB-FAMILY B MEMBER 6"/>
    <property type="match status" value="1"/>
</dbReference>
<evidence type="ECO:0000256" key="3">
    <source>
        <dbReference type="ARBA" id="ARBA00022741"/>
    </source>
</evidence>
<dbReference type="PANTHER" id="PTHR24221">
    <property type="entry name" value="ATP-BINDING CASSETTE SUB-FAMILY B"/>
    <property type="match status" value="1"/>
</dbReference>
<evidence type="ECO:0000256" key="5">
    <source>
        <dbReference type="ARBA" id="ARBA00022989"/>
    </source>
</evidence>
<dbReference type="Pfam" id="PF00664">
    <property type="entry name" value="ABC_membrane"/>
    <property type="match status" value="1"/>
</dbReference>
<dbReference type="CDD" id="cd18781">
    <property type="entry name" value="ABC_6TM_AarD_CydDC_like"/>
    <property type="match status" value="1"/>
</dbReference>
<protein>
    <recommendedName>
        <fullName evidence="12">Cysteine ABC transporter ATP-binding protein</fullName>
    </recommendedName>
</protein>
<dbReference type="InterPro" id="IPR036640">
    <property type="entry name" value="ABC1_TM_sf"/>
</dbReference>
<evidence type="ECO:0000256" key="4">
    <source>
        <dbReference type="ARBA" id="ARBA00022840"/>
    </source>
</evidence>
<dbReference type="PROSITE" id="PS50893">
    <property type="entry name" value="ABC_TRANSPORTER_2"/>
    <property type="match status" value="1"/>
</dbReference>
<name>A0A140DTF0_9FIRM</name>
<feature type="transmembrane region" description="Helical" evidence="7">
    <location>
        <begin position="136"/>
        <end position="153"/>
    </location>
</feature>
<dbReference type="STRING" id="1702221.AALO17_07930"/>